<dbReference type="SUPFAM" id="SSF103473">
    <property type="entry name" value="MFS general substrate transporter"/>
    <property type="match status" value="1"/>
</dbReference>
<evidence type="ECO:0000256" key="2">
    <source>
        <dbReference type="ARBA" id="ARBA00022448"/>
    </source>
</evidence>
<protein>
    <recommendedName>
        <fullName evidence="9">Major facilitator superfamily (MFS) profile domain-containing protein</fullName>
    </recommendedName>
</protein>
<dbReference type="OrthoDB" id="6730379at2759"/>
<evidence type="ECO:0000256" key="4">
    <source>
        <dbReference type="ARBA" id="ARBA00022989"/>
    </source>
</evidence>
<dbReference type="Gene3D" id="1.20.1250.20">
    <property type="entry name" value="MFS general substrate transporter like domains"/>
    <property type="match status" value="1"/>
</dbReference>
<evidence type="ECO:0008006" key="9">
    <source>
        <dbReference type="Google" id="ProtNLM"/>
    </source>
</evidence>
<dbReference type="GeneID" id="81375141"/>
<feature type="transmembrane region" description="Helical" evidence="6">
    <location>
        <begin position="12"/>
        <end position="31"/>
    </location>
</feature>
<dbReference type="Proteomes" id="UP001147747">
    <property type="component" value="Unassembled WGS sequence"/>
</dbReference>
<sequence>MLILCRIFMMNGLNQILGSLLTFCFSFIPITSPVGSWQALFITYGVLIVIWGCFVAWWMPDSPMRAHCFTEENKHLMIERVRKNRTGLQNCKFRKDQVFEIIKDPQGEWFYAIILIQNLLTIPSGGLGAFNNIIVKSFGFTTWQTQLLQMVSGAVQLISIHSARFKQTILVTIAFLVPTIAGVIVLLTVPFTHDKRTGLLLAYYIMIACWGCAGLALSIVTRNVAGQTNKLSLSLTFRSRDAPHYFPALATVLGCFVLLEIILFSLQMWYISQNRSRDRKVDEGEIAADVTFTYSFEDVTDRVRHSIPFLAESINLV</sequence>
<dbReference type="GO" id="GO:0033229">
    <property type="term" value="F:cysteine transmembrane transporter activity"/>
    <property type="evidence" value="ECO:0007669"/>
    <property type="project" value="TreeGrafter"/>
</dbReference>
<keyword evidence="3 6" id="KW-0812">Transmembrane</keyword>
<dbReference type="EMBL" id="JAPZBU010000011">
    <property type="protein sequence ID" value="KAJ5378405.1"/>
    <property type="molecule type" value="Genomic_DNA"/>
</dbReference>
<keyword evidence="8" id="KW-1185">Reference proteome</keyword>
<dbReference type="RefSeq" id="XP_056482191.1">
    <property type="nucleotide sequence ID" value="XM_056636161.1"/>
</dbReference>
<evidence type="ECO:0000256" key="1">
    <source>
        <dbReference type="ARBA" id="ARBA00004141"/>
    </source>
</evidence>
<feature type="transmembrane region" description="Helical" evidence="6">
    <location>
        <begin position="245"/>
        <end position="270"/>
    </location>
</feature>
<dbReference type="AlphaFoldDB" id="A0A9W9SI32"/>
<evidence type="ECO:0000256" key="6">
    <source>
        <dbReference type="SAM" id="Phobius"/>
    </source>
</evidence>
<dbReference type="GO" id="GO:0016020">
    <property type="term" value="C:membrane"/>
    <property type="evidence" value="ECO:0007669"/>
    <property type="project" value="UniProtKB-SubCell"/>
</dbReference>
<keyword evidence="4 6" id="KW-1133">Transmembrane helix</keyword>
<organism evidence="7 8">
    <name type="scientific">Penicillium cosmopolitanum</name>
    <dbReference type="NCBI Taxonomy" id="1131564"/>
    <lineage>
        <taxon>Eukaryota</taxon>
        <taxon>Fungi</taxon>
        <taxon>Dikarya</taxon>
        <taxon>Ascomycota</taxon>
        <taxon>Pezizomycotina</taxon>
        <taxon>Eurotiomycetes</taxon>
        <taxon>Eurotiomycetidae</taxon>
        <taxon>Eurotiales</taxon>
        <taxon>Aspergillaceae</taxon>
        <taxon>Penicillium</taxon>
    </lineage>
</organism>
<proteinExistence type="predicted"/>
<feature type="transmembrane region" description="Helical" evidence="6">
    <location>
        <begin position="109"/>
        <end position="130"/>
    </location>
</feature>
<dbReference type="PANTHER" id="PTHR43791:SF63">
    <property type="entry name" value="HIGH AFFINITY CYSTEINE TRANSPORTER"/>
    <property type="match status" value="1"/>
</dbReference>
<evidence type="ECO:0000256" key="3">
    <source>
        <dbReference type="ARBA" id="ARBA00022692"/>
    </source>
</evidence>
<feature type="transmembrane region" description="Helical" evidence="6">
    <location>
        <begin position="169"/>
        <end position="189"/>
    </location>
</feature>
<evidence type="ECO:0000313" key="7">
    <source>
        <dbReference type="EMBL" id="KAJ5378405.1"/>
    </source>
</evidence>
<keyword evidence="2" id="KW-0813">Transport</keyword>
<evidence type="ECO:0000256" key="5">
    <source>
        <dbReference type="ARBA" id="ARBA00023136"/>
    </source>
</evidence>
<accession>A0A9W9SI32</accession>
<gene>
    <name evidence="7" type="ORF">N7509_011524</name>
</gene>
<name>A0A9W9SI32_9EURO</name>
<comment type="subcellular location">
    <subcellularLocation>
        <location evidence="1">Membrane</location>
        <topology evidence="1">Multi-pass membrane protein</topology>
    </subcellularLocation>
</comment>
<feature type="transmembrane region" description="Helical" evidence="6">
    <location>
        <begin position="37"/>
        <end position="59"/>
    </location>
</feature>
<reference evidence="7" key="2">
    <citation type="journal article" date="2023" name="IMA Fungus">
        <title>Comparative genomic study of the Penicillium genus elucidates a diverse pangenome and 15 lateral gene transfer events.</title>
        <authorList>
            <person name="Petersen C."/>
            <person name="Sorensen T."/>
            <person name="Nielsen M.R."/>
            <person name="Sondergaard T.E."/>
            <person name="Sorensen J.L."/>
            <person name="Fitzpatrick D.A."/>
            <person name="Frisvad J.C."/>
            <person name="Nielsen K.L."/>
        </authorList>
    </citation>
    <scope>NUCLEOTIDE SEQUENCE</scope>
    <source>
        <strain evidence="7">IBT 29677</strain>
    </source>
</reference>
<comment type="caution">
    <text evidence="7">The sequence shown here is derived from an EMBL/GenBank/DDBJ whole genome shotgun (WGS) entry which is preliminary data.</text>
</comment>
<feature type="transmembrane region" description="Helical" evidence="6">
    <location>
        <begin position="201"/>
        <end position="225"/>
    </location>
</feature>
<evidence type="ECO:0000313" key="8">
    <source>
        <dbReference type="Proteomes" id="UP001147747"/>
    </source>
</evidence>
<reference evidence="7" key="1">
    <citation type="submission" date="2022-12" db="EMBL/GenBank/DDBJ databases">
        <authorList>
            <person name="Petersen C."/>
        </authorList>
    </citation>
    <scope>NUCLEOTIDE SEQUENCE</scope>
    <source>
        <strain evidence="7">IBT 29677</strain>
    </source>
</reference>
<keyword evidence="5 6" id="KW-0472">Membrane</keyword>
<dbReference type="PANTHER" id="PTHR43791">
    <property type="entry name" value="PERMEASE-RELATED"/>
    <property type="match status" value="1"/>
</dbReference>
<dbReference type="InterPro" id="IPR036259">
    <property type="entry name" value="MFS_trans_sf"/>
</dbReference>